<feature type="region of interest" description="Disordered" evidence="7">
    <location>
        <begin position="352"/>
        <end position="379"/>
    </location>
</feature>
<dbReference type="PANTHER" id="PTHR21569">
    <property type="entry name" value="RIBOSOMAL PROTEIN S9"/>
    <property type="match status" value="1"/>
</dbReference>
<dbReference type="Proteomes" id="UP000694542">
    <property type="component" value="Chromosome 1"/>
</dbReference>
<dbReference type="Gene3D" id="3.30.230.10">
    <property type="match status" value="1"/>
</dbReference>
<dbReference type="InterPro" id="IPR020574">
    <property type="entry name" value="Ribosomal_uS9_CS"/>
</dbReference>
<dbReference type="Ensembl" id="ENSCAFT00040025606.1">
    <property type="protein sequence ID" value="ENSCAFP00040022261.1"/>
    <property type="gene ID" value="ENSCAFG00040013888.1"/>
</dbReference>
<protein>
    <recommendedName>
        <fullName evidence="4">Small ribosomal subunit protein uS9</fullName>
    </recommendedName>
    <alternativeName>
        <fullName evidence="5">40S ribosomal protein S16</fullName>
    </alternativeName>
</protein>
<dbReference type="FunFam" id="3.30.230.10:FF:000184">
    <property type="entry name" value="40S ribosomal protein S16"/>
    <property type="match status" value="1"/>
</dbReference>
<dbReference type="GO" id="GO:0006412">
    <property type="term" value="P:translation"/>
    <property type="evidence" value="ECO:0007669"/>
    <property type="project" value="InterPro"/>
</dbReference>
<evidence type="ECO:0000256" key="7">
    <source>
        <dbReference type="SAM" id="MobiDB-lite"/>
    </source>
</evidence>
<evidence type="ECO:0000256" key="3">
    <source>
        <dbReference type="ARBA" id="ARBA00023274"/>
    </source>
</evidence>
<accession>A0A8C0SJ93</accession>
<reference evidence="8" key="2">
    <citation type="submission" date="2025-08" db="UniProtKB">
        <authorList>
            <consortium name="Ensembl"/>
        </authorList>
    </citation>
    <scope>IDENTIFICATION</scope>
</reference>
<dbReference type="GO" id="GO:1990904">
    <property type="term" value="C:ribonucleoprotein complex"/>
    <property type="evidence" value="ECO:0007669"/>
    <property type="project" value="UniProtKB-KW"/>
</dbReference>
<dbReference type="GO" id="GO:0003735">
    <property type="term" value="F:structural constituent of ribosome"/>
    <property type="evidence" value="ECO:0007669"/>
    <property type="project" value="InterPro"/>
</dbReference>
<reference evidence="8" key="1">
    <citation type="submission" date="2018-10" db="EMBL/GenBank/DDBJ databases">
        <title>De novo assembly of a Great Dane genome.</title>
        <authorList>
            <person name="Kidd J.M."/>
            <person name="Pendleton A.L."/>
            <person name="Shen F."/>
            <person name="Emery S."/>
        </authorList>
    </citation>
    <scope>NUCLEOTIDE SEQUENCE [LARGE SCALE GENOMIC DNA]</scope>
    <source>
        <strain evidence="8">Great Dane</strain>
    </source>
</reference>
<feature type="region of interest" description="Disordered" evidence="7">
    <location>
        <begin position="234"/>
        <end position="262"/>
    </location>
</feature>
<evidence type="ECO:0000313" key="9">
    <source>
        <dbReference type="Proteomes" id="UP000694542"/>
    </source>
</evidence>
<name>A0A8C0SJ93_CANLF</name>
<dbReference type="Pfam" id="PF00380">
    <property type="entry name" value="Ribosomal_S9"/>
    <property type="match status" value="1"/>
</dbReference>
<dbReference type="PANTHER" id="PTHR21569:SF16">
    <property type="entry name" value="RIBOSOMAL PROTEIN S16"/>
    <property type="match status" value="1"/>
</dbReference>
<evidence type="ECO:0000313" key="8">
    <source>
        <dbReference type="Ensembl" id="ENSCAFP00040022261.1"/>
    </source>
</evidence>
<proteinExistence type="inferred from homology"/>
<evidence type="ECO:0000256" key="4">
    <source>
        <dbReference type="ARBA" id="ARBA00035259"/>
    </source>
</evidence>
<sequence>MPSKGPLQSVQVFGRKKTATAVAHCKRGNGLIKVNGRPLEMIEPRTLQYKLLEPVLLLGKERFAGVDIRVRVKGGGHVAQIYAIRQSISKALVAYYQKYVDEASKKEIKDILIQYDRTLLVERPGRRPLIPTRLLSGELGLQSPEGGQPGMDSVSPWSDGMSGLSDRRLCGNKDRLRNRKCWVTPHPSCRAPKSLPVRFVGSQPEPHLPTLKYGCRMAGIPIWKFRIFSSPRQKCLPRKKSPRLSRPDQNKTPESDNTTVLPISSLWAPGELTPRIGFSSFTTGEAGKVSRGVGKPSDLRVPRAPAGPRAGGSGVGPPSPRDSAPSAASAPNRALSNHWGLGQVWGHFRLQTALDSDESPGLPTPEGRPTKVAGSVFTS</sequence>
<dbReference type="OrthoDB" id="426865at2759"/>
<feature type="compositionally biased region" description="Low complexity" evidence="7">
    <location>
        <begin position="321"/>
        <end position="335"/>
    </location>
</feature>
<keyword evidence="3 6" id="KW-0687">Ribonucleoprotein</keyword>
<dbReference type="GO" id="GO:0022626">
    <property type="term" value="C:cytosolic ribosome"/>
    <property type="evidence" value="ECO:0007669"/>
    <property type="project" value="UniProtKB-ARBA"/>
</dbReference>
<evidence type="ECO:0000256" key="6">
    <source>
        <dbReference type="RuleBase" id="RU003815"/>
    </source>
</evidence>
<gene>
    <name evidence="8" type="primary">RPS16</name>
</gene>
<evidence type="ECO:0000256" key="2">
    <source>
        <dbReference type="ARBA" id="ARBA00022980"/>
    </source>
</evidence>
<evidence type="ECO:0000256" key="5">
    <source>
        <dbReference type="ARBA" id="ARBA00043019"/>
    </source>
</evidence>
<feature type="region of interest" description="Disordered" evidence="7">
    <location>
        <begin position="278"/>
        <end position="335"/>
    </location>
</feature>
<dbReference type="InterPro" id="IPR014721">
    <property type="entry name" value="Ribsml_uS5_D2-typ_fold_subgr"/>
</dbReference>
<comment type="similarity">
    <text evidence="1 6">Belongs to the universal ribosomal protein uS9 family.</text>
</comment>
<dbReference type="SUPFAM" id="SSF54211">
    <property type="entry name" value="Ribosomal protein S5 domain 2-like"/>
    <property type="match status" value="1"/>
</dbReference>
<keyword evidence="2 6" id="KW-0689">Ribosomal protein</keyword>
<dbReference type="AlphaFoldDB" id="A0A8C0SJ93"/>
<dbReference type="InterPro" id="IPR020568">
    <property type="entry name" value="Ribosomal_Su5_D2-typ_SF"/>
</dbReference>
<dbReference type="InterPro" id="IPR000754">
    <property type="entry name" value="Ribosomal_uS9"/>
</dbReference>
<evidence type="ECO:0000256" key="1">
    <source>
        <dbReference type="ARBA" id="ARBA00005251"/>
    </source>
</evidence>
<dbReference type="PROSITE" id="PS00360">
    <property type="entry name" value="RIBOSOMAL_S9"/>
    <property type="match status" value="1"/>
</dbReference>
<feature type="compositionally biased region" description="Basic and acidic residues" evidence="7">
    <location>
        <begin position="245"/>
        <end position="254"/>
    </location>
</feature>
<organism evidence="8 9">
    <name type="scientific">Canis lupus familiaris</name>
    <name type="common">Dog</name>
    <name type="synonym">Canis familiaris</name>
    <dbReference type="NCBI Taxonomy" id="9615"/>
    <lineage>
        <taxon>Eukaryota</taxon>
        <taxon>Metazoa</taxon>
        <taxon>Chordata</taxon>
        <taxon>Craniata</taxon>
        <taxon>Vertebrata</taxon>
        <taxon>Euteleostomi</taxon>
        <taxon>Mammalia</taxon>
        <taxon>Eutheria</taxon>
        <taxon>Laurasiatheria</taxon>
        <taxon>Carnivora</taxon>
        <taxon>Caniformia</taxon>
        <taxon>Canidae</taxon>
        <taxon>Canis</taxon>
    </lineage>
</organism>